<sequence length="57" mass="6681">MRNLRNGVPPQLGFLNRTFSCVITPTCEAIFEKRVILQEIREKHEGTYGIFELYTHI</sequence>
<keyword evidence="2" id="KW-1185">Reference proteome</keyword>
<organism evidence="1 2">
    <name type="scientific">Pyronema omphalodes (strain CBS 100304)</name>
    <name type="common">Pyronema confluens</name>
    <dbReference type="NCBI Taxonomy" id="1076935"/>
    <lineage>
        <taxon>Eukaryota</taxon>
        <taxon>Fungi</taxon>
        <taxon>Dikarya</taxon>
        <taxon>Ascomycota</taxon>
        <taxon>Pezizomycotina</taxon>
        <taxon>Pezizomycetes</taxon>
        <taxon>Pezizales</taxon>
        <taxon>Pyronemataceae</taxon>
        <taxon>Pyronema</taxon>
    </lineage>
</organism>
<accession>U4KV85</accession>
<evidence type="ECO:0000313" key="1">
    <source>
        <dbReference type="EMBL" id="CCX05132.1"/>
    </source>
</evidence>
<dbReference type="Proteomes" id="UP000018144">
    <property type="component" value="Unassembled WGS sequence"/>
</dbReference>
<evidence type="ECO:0000313" key="2">
    <source>
        <dbReference type="Proteomes" id="UP000018144"/>
    </source>
</evidence>
<dbReference type="EMBL" id="HF935234">
    <property type="protein sequence ID" value="CCX05132.1"/>
    <property type="molecule type" value="Genomic_DNA"/>
</dbReference>
<protein>
    <submittedName>
        <fullName evidence="1">Uncharacterized protein</fullName>
    </submittedName>
</protein>
<name>U4KV85_PYROM</name>
<gene>
    <name evidence="1" type="ORF">PCON_04719</name>
</gene>
<dbReference type="AlphaFoldDB" id="U4KV85"/>
<reference evidence="1 2" key="1">
    <citation type="journal article" date="2013" name="PLoS Genet.">
        <title>The genome and development-dependent transcriptomes of Pyronema confluens: a window into fungal evolution.</title>
        <authorList>
            <person name="Traeger S."/>
            <person name="Altegoer F."/>
            <person name="Freitag M."/>
            <person name="Gabaldon T."/>
            <person name="Kempken F."/>
            <person name="Kumar A."/>
            <person name="Marcet-Houben M."/>
            <person name="Poggeler S."/>
            <person name="Stajich J.E."/>
            <person name="Nowrousian M."/>
        </authorList>
    </citation>
    <scope>NUCLEOTIDE SEQUENCE [LARGE SCALE GENOMIC DNA]</scope>
    <source>
        <strain evidence="2">CBS 100304</strain>
        <tissue evidence="1">Vegetative mycelium</tissue>
    </source>
</reference>
<proteinExistence type="predicted"/>